<dbReference type="EMBL" id="VJMJ01000604">
    <property type="protein sequence ID" value="KAF0720888.1"/>
    <property type="molecule type" value="Genomic_DNA"/>
</dbReference>
<gene>
    <name evidence="1" type="ORF">Ae201684_019263</name>
</gene>
<evidence type="ECO:0000313" key="1">
    <source>
        <dbReference type="EMBL" id="KAF0720888.1"/>
    </source>
</evidence>
<proteinExistence type="predicted"/>
<sequence>CTTGESLQEQYSSGLNNLELLGSTAKVKLKKFH</sequence>
<dbReference type="Proteomes" id="UP000481153">
    <property type="component" value="Unassembled WGS sequence"/>
</dbReference>
<reference evidence="1 2" key="1">
    <citation type="submission" date="2019-07" db="EMBL/GenBank/DDBJ databases">
        <title>Genomics analysis of Aphanomyces spp. identifies a new class of oomycete effector associated with host adaptation.</title>
        <authorList>
            <person name="Gaulin E."/>
        </authorList>
    </citation>
    <scope>NUCLEOTIDE SEQUENCE [LARGE SCALE GENOMIC DNA]</scope>
    <source>
        <strain evidence="1 2">ATCC 201684</strain>
    </source>
</reference>
<keyword evidence="2" id="KW-1185">Reference proteome</keyword>
<feature type="non-terminal residue" evidence="1">
    <location>
        <position position="1"/>
    </location>
</feature>
<protein>
    <submittedName>
        <fullName evidence="1">Uncharacterized protein</fullName>
    </submittedName>
</protein>
<comment type="caution">
    <text evidence="1">The sequence shown here is derived from an EMBL/GenBank/DDBJ whole genome shotgun (WGS) entry which is preliminary data.</text>
</comment>
<accession>A0A6G0W257</accession>
<dbReference type="AlphaFoldDB" id="A0A6G0W257"/>
<evidence type="ECO:0000313" key="2">
    <source>
        <dbReference type="Proteomes" id="UP000481153"/>
    </source>
</evidence>
<name>A0A6G0W257_9STRA</name>
<organism evidence="1 2">
    <name type="scientific">Aphanomyces euteiches</name>
    <dbReference type="NCBI Taxonomy" id="100861"/>
    <lineage>
        <taxon>Eukaryota</taxon>
        <taxon>Sar</taxon>
        <taxon>Stramenopiles</taxon>
        <taxon>Oomycota</taxon>
        <taxon>Saprolegniomycetes</taxon>
        <taxon>Saprolegniales</taxon>
        <taxon>Verrucalvaceae</taxon>
        <taxon>Aphanomyces</taxon>
    </lineage>
</organism>